<organism evidence="1">
    <name type="scientific">uncultured Caudovirales phage</name>
    <dbReference type="NCBI Taxonomy" id="2100421"/>
    <lineage>
        <taxon>Viruses</taxon>
        <taxon>Duplodnaviria</taxon>
        <taxon>Heunggongvirae</taxon>
        <taxon>Uroviricota</taxon>
        <taxon>Caudoviricetes</taxon>
        <taxon>Peduoviridae</taxon>
        <taxon>Maltschvirus</taxon>
        <taxon>Maltschvirus maltsch</taxon>
    </lineage>
</organism>
<gene>
    <name evidence="1" type="ORF">UFOVP245_131</name>
</gene>
<dbReference type="EMBL" id="LR798287">
    <property type="protein sequence ID" value="CAB5221343.1"/>
    <property type="molecule type" value="Genomic_DNA"/>
</dbReference>
<accession>A0A6J7X230</accession>
<proteinExistence type="predicted"/>
<reference evidence="1" key="1">
    <citation type="submission" date="2020-05" db="EMBL/GenBank/DDBJ databases">
        <authorList>
            <person name="Chiriac C."/>
            <person name="Salcher M."/>
            <person name="Ghai R."/>
            <person name="Kavagutti S V."/>
        </authorList>
    </citation>
    <scope>NUCLEOTIDE SEQUENCE</scope>
</reference>
<sequence>MSIFTQYLKVGKSPKFKQPGAVEARTWYREKAKAVNTINTIGIMRREYLNNKTMIKLGYMYLFGYDPKTKEDLPYYDRFPLIFPIQLYGDGFLGINMHYLPYDYRAKLMDALYTTSTSRMYNEKTKLRLTYDILNGASKYKYFKPCVKRYLYSHVQTKFMMVPSDEWDIALFLPLESFAKRNKGFVQRESRAMINGV</sequence>
<name>A0A6J7X230_9CAUD</name>
<evidence type="ECO:0000313" key="1">
    <source>
        <dbReference type="EMBL" id="CAB5221343.1"/>
    </source>
</evidence>
<protein>
    <submittedName>
        <fullName evidence="1">DNA end protector protein</fullName>
    </submittedName>
</protein>